<sequence>MKWWKQALLCLLILGVAAVVWYRFFPGAAEMAAEWGIGEAPAATAPAAGARRGGPRATGSPVVMAPVESATINDRLSAIGTGSALRTVALRPFASGQIVEIAVEPDSQVAAGEVIARLDSEGEVIAVDRAKLALDDARARLARIEALRSSNTATAVQKTDAELEVRNAELALREARLALERRAITAPIAGHVGILPVSVGDYVTSSDDIAVIADRSQILVDFWVPERYARAVVPGAPLTAESIARPDETYRGTVRAVDNQVDPESRTLRVQGRIDNPADTLRSGMAFRVRMAFPGERYPAVDPLAVQWGREGAYVWAVRDGVARRVPVTIIQRNADSVLVEGALAAGEQVVIEGVHAVREGVPVARGEEPARS</sequence>
<comment type="caution">
    <text evidence="6">The sequence shown here is derived from an EMBL/GenBank/DDBJ whole genome shotgun (WGS) entry which is preliminary data.</text>
</comment>
<gene>
    <name evidence="6" type="ORF">ACFFJ2_03175</name>
</gene>
<feature type="domain" description="CusB-like beta-barrel" evidence="4">
    <location>
        <begin position="220"/>
        <end position="292"/>
    </location>
</feature>
<feature type="domain" description="YknX-like C-terminal permuted SH3-like" evidence="5">
    <location>
        <begin position="310"/>
        <end position="365"/>
    </location>
</feature>
<dbReference type="Gene3D" id="2.40.30.170">
    <property type="match status" value="1"/>
</dbReference>
<dbReference type="Pfam" id="PF25989">
    <property type="entry name" value="YknX_C"/>
    <property type="match status" value="1"/>
</dbReference>
<evidence type="ECO:0000313" key="6">
    <source>
        <dbReference type="EMBL" id="MFC0207397.1"/>
    </source>
</evidence>
<dbReference type="Gene3D" id="2.40.420.20">
    <property type="match status" value="1"/>
</dbReference>
<feature type="domain" description="Multidrug resistance protein MdtA-like barrel-sandwich hybrid" evidence="3">
    <location>
        <begin position="86"/>
        <end position="212"/>
    </location>
</feature>
<dbReference type="Pfam" id="PF25917">
    <property type="entry name" value="BSH_RND"/>
    <property type="match status" value="1"/>
</dbReference>
<dbReference type="Pfam" id="PF25954">
    <property type="entry name" value="Beta-barrel_RND_2"/>
    <property type="match status" value="1"/>
</dbReference>
<evidence type="ECO:0000259" key="3">
    <source>
        <dbReference type="Pfam" id="PF25917"/>
    </source>
</evidence>
<dbReference type="InterPro" id="IPR058792">
    <property type="entry name" value="Beta-barrel_RND_2"/>
</dbReference>
<dbReference type="Proteomes" id="UP001589755">
    <property type="component" value="Unassembled WGS sequence"/>
</dbReference>
<evidence type="ECO:0000256" key="2">
    <source>
        <dbReference type="SAM" id="Coils"/>
    </source>
</evidence>
<name>A0ABV6D445_9HYPH</name>
<dbReference type="PANTHER" id="PTHR30469:SF13">
    <property type="entry name" value="HAE1 FAMILY EFFLUX PUMP MFP COMPONENT"/>
    <property type="match status" value="1"/>
</dbReference>
<evidence type="ECO:0000256" key="1">
    <source>
        <dbReference type="ARBA" id="ARBA00009477"/>
    </source>
</evidence>
<dbReference type="RefSeq" id="WP_261519337.1">
    <property type="nucleotide sequence ID" value="NZ_JAODNW010000003.1"/>
</dbReference>
<dbReference type="NCBIfam" id="TIGR01730">
    <property type="entry name" value="RND_mfp"/>
    <property type="match status" value="1"/>
</dbReference>
<dbReference type="Gene3D" id="2.40.50.100">
    <property type="match status" value="1"/>
</dbReference>
<dbReference type="PANTHER" id="PTHR30469">
    <property type="entry name" value="MULTIDRUG RESISTANCE PROTEIN MDTA"/>
    <property type="match status" value="1"/>
</dbReference>
<protein>
    <submittedName>
        <fullName evidence="6">Efflux RND transporter periplasmic adaptor subunit</fullName>
    </submittedName>
</protein>
<organism evidence="6 7">
    <name type="scientific">Chelativorans intermedius</name>
    <dbReference type="NCBI Taxonomy" id="515947"/>
    <lineage>
        <taxon>Bacteria</taxon>
        <taxon>Pseudomonadati</taxon>
        <taxon>Pseudomonadota</taxon>
        <taxon>Alphaproteobacteria</taxon>
        <taxon>Hyphomicrobiales</taxon>
        <taxon>Phyllobacteriaceae</taxon>
        <taxon>Chelativorans</taxon>
    </lineage>
</organism>
<evidence type="ECO:0000259" key="5">
    <source>
        <dbReference type="Pfam" id="PF25989"/>
    </source>
</evidence>
<feature type="coiled-coil region" evidence="2">
    <location>
        <begin position="127"/>
        <end position="178"/>
    </location>
</feature>
<dbReference type="EMBL" id="JBHLXD010000004">
    <property type="protein sequence ID" value="MFC0207397.1"/>
    <property type="molecule type" value="Genomic_DNA"/>
</dbReference>
<reference evidence="6 7" key="1">
    <citation type="submission" date="2024-09" db="EMBL/GenBank/DDBJ databases">
        <authorList>
            <person name="Sun Q."/>
            <person name="Mori K."/>
        </authorList>
    </citation>
    <scope>NUCLEOTIDE SEQUENCE [LARGE SCALE GENOMIC DNA]</scope>
    <source>
        <strain evidence="6 7">CCM 8543</strain>
    </source>
</reference>
<evidence type="ECO:0000259" key="4">
    <source>
        <dbReference type="Pfam" id="PF25954"/>
    </source>
</evidence>
<keyword evidence="2" id="KW-0175">Coiled coil</keyword>
<dbReference type="Gene3D" id="1.10.287.470">
    <property type="entry name" value="Helix hairpin bin"/>
    <property type="match status" value="1"/>
</dbReference>
<comment type="similarity">
    <text evidence="1">Belongs to the membrane fusion protein (MFP) (TC 8.A.1) family.</text>
</comment>
<keyword evidence="7" id="KW-1185">Reference proteome</keyword>
<dbReference type="InterPro" id="IPR058637">
    <property type="entry name" value="YknX-like_C"/>
</dbReference>
<dbReference type="InterPro" id="IPR006143">
    <property type="entry name" value="RND_pump_MFP"/>
</dbReference>
<evidence type="ECO:0000313" key="7">
    <source>
        <dbReference type="Proteomes" id="UP001589755"/>
    </source>
</evidence>
<dbReference type="SUPFAM" id="SSF111369">
    <property type="entry name" value="HlyD-like secretion proteins"/>
    <property type="match status" value="1"/>
</dbReference>
<dbReference type="InterPro" id="IPR058625">
    <property type="entry name" value="MdtA-like_BSH"/>
</dbReference>
<accession>A0ABV6D445</accession>
<proteinExistence type="inferred from homology"/>